<evidence type="ECO:0000313" key="3">
    <source>
        <dbReference type="Proteomes" id="UP000239532"/>
    </source>
</evidence>
<dbReference type="RefSeq" id="WP_105983938.1">
    <property type="nucleotide sequence ID" value="NZ_MQUC01000003.1"/>
</dbReference>
<dbReference type="Proteomes" id="UP000239532">
    <property type="component" value="Unassembled WGS sequence"/>
</dbReference>
<evidence type="ECO:0000313" key="2">
    <source>
        <dbReference type="EMBL" id="PRP68279.1"/>
    </source>
</evidence>
<keyword evidence="3" id="KW-1185">Reference proteome</keyword>
<reference evidence="2 3" key="1">
    <citation type="submission" date="2016-11" db="EMBL/GenBank/DDBJ databases">
        <title>Trade-off between light-utilization and light-protection in marine flavobacteria.</title>
        <authorList>
            <person name="Kumagai Y."/>
        </authorList>
    </citation>
    <scope>NUCLEOTIDE SEQUENCE [LARGE SCALE GENOMIC DNA]</scope>
    <source>
        <strain evidence="2 3">JCM 17109</strain>
    </source>
</reference>
<protein>
    <recommendedName>
        <fullName evidence="4">DUF4331 domain-containing protein</fullName>
    </recommendedName>
</protein>
<evidence type="ECO:0008006" key="4">
    <source>
        <dbReference type="Google" id="ProtNLM"/>
    </source>
</evidence>
<name>A0A2S9WXT1_9FLAO</name>
<proteinExistence type="predicted"/>
<dbReference type="AlphaFoldDB" id="A0A2S9WXT1"/>
<comment type="caution">
    <text evidence="2">The sequence shown here is derived from an EMBL/GenBank/DDBJ whole genome shotgun (WGS) entry which is preliminary data.</text>
</comment>
<gene>
    <name evidence="2" type="ORF">BST86_03990</name>
</gene>
<organism evidence="2 3">
    <name type="scientific">Nonlabens agnitus</name>
    <dbReference type="NCBI Taxonomy" id="870484"/>
    <lineage>
        <taxon>Bacteria</taxon>
        <taxon>Pseudomonadati</taxon>
        <taxon>Bacteroidota</taxon>
        <taxon>Flavobacteriia</taxon>
        <taxon>Flavobacteriales</taxon>
        <taxon>Flavobacteriaceae</taxon>
        <taxon>Nonlabens</taxon>
    </lineage>
</organism>
<accession>A0A2S9WXT1</accession>
<sequence>MKIFNIKYMVFALAVSALVISCNDDDDITGPINASTDFTGTFVQQDQMGRPGINTVFPTTNAQENAFNVTIPANQISQWQGVFSDKVDGLYAAYSNTAGTTLEYETNILGLNQTLLTTALALDVLQVAPNATGPTTYFESTSNFLTGRRLQDDVIDVSLILLFGGNDGARFNGEGGLPELVTDNVGLETGVVSPTFPYLVPASF</sequence>
<dbReference type="Pfam" id="PF14224">
    <property type="entry name" value="DUF4331"/>
    <property type="match status" value="1"/>
</dbReference>
<evidence type="ECO:0000256" key="1">
    <source>
        <dbReference type="SAM" id="SignalP"/>
    </source>
</evidence>
<dbReference type="PROSITE" id="PS51257">
    <property type="entry name" value="PROKAR_LIPOPROTEIN"/>
    <property type="match status" value="1"/>
</dbReference>
<dbReference type="InterPro" id="IPR025566">
    <property type="entry name" value="DUF4331"/>
</dbReference>
<feature type="signal peptide" evidence="1">
    <location>
        <begin position="1"/>
        <end position="17"/>
    </location>
</feature>
<dbReference type="EMBL" id="MQUC01000003">
    <property type="protein sequence ID" value="PRP68279.1"/>
    <property type="molecule type" value="Genomic_DNA"/>
</dbReference>
<keyword evidence="1" id="KW-0732">Signal</keyword>
<feature type="chain" id="PRO_5015473377" description="DUF4331 domain-containing protein" evidence="1">
    <location>
        <begin position="18"/>
        <end position="204"/>
    </location>
</feature>
<dbReference type="OrthoDB" id="9791748at2"/>